<dbReference type="eggNOG" id="COG2375">
    <property type="taxonomic scope" value="Bacteria"/>
</dbReference>
<organism evidence="2 3">
    <name type="scientific">Chryseobacterium luteum</name>
    <dbReference type="NCBI Taxonomy" id="421531"/>
    <lineage>
        <taxon>Bacteria</taxon>
        <taxon>Pseudomonadati</taxon>
        <taxon>Bacteroidota</taxon>
        <taxon>Flavobacteriia</taxon>
        <taxon>Flavobacteriales</taxon>
        <taxon>Weeksellaceae</taxon>
        <taxon>Chryseobacterium group</taxon>
        <taxon>Chryseobacterium</taxon>
    </lineage>
</organism>
<dbReference type="OrthoDB" id="9814826at2"/>
<dbReference type="EMBL" id="JPRO01000034">
    <property type="protein sequence ID" value="KFE96998.1"/>
    <property type="molecule type" value="Genomic_DNA"/>
</dbReference>
<dbReference type="SUPFAM" id="SSF63380">
    <property type="entry name" value="Riboflavin synthase domain-like"/>
    <property type="match status" value="1"/>
</dbReference>
<dbReference type="Gene3D" id="2.40.30.10">
    <property type="entry name" value="Translation factors"/>
    <property type="match status" value="1"/>
</dbReference>
<dbReference type="AlphaFoldDB" id="A0A085YXT5"/>
<reference evidence="2 3" key="1">
    <citation type="submission" date="2014-07" db="EMBL/GenBank/DDBJ databases">
        <title>Genome of Chryseobacterium luteum DSM 18605.</title>
        <authorList>
            <person name="Stropko S.J."/>
            <person name="Pipes S.E."/>
            <person name="Newman J.D."/>
        </authorList>
    </citation>
    <scope>NUCLEOTIDE SEQUENCE [LARGE SCALE GENOMIC DNA]</scope>
    <source>
        <strain evidence="2 3">DSM 18605</strain>
    </source>
</reference>
<dbReference type="CDD" id="cd06193">
    <property type="entry name" value="siderophore_interacting"/>
    <property type="match status" value="1"/>
</dbReference>
<dbReference type="InterPro" id="IPR008333">
    <property type="entry name" value="Cbr1-like_FAD-bd_dom"/>
</dbReference>
<keyword evidence="3" id="KW-1185">Reference proteome</keyword>
<name>A0A085YXT5_9FLAO</name>
<dbReference type="STRING" id="421531.IX38_22100"/>
<dbReference type="PANTHER" id="PTHR30157:SF0">
    <property type="entry name" value="NADPH-DEPENDENT FERRIC-CHELATE REDUCTASE"/>
    <property type="match status" value="1"/>
</dbReference>
<sequence>MPSLPKWINDTLENVMSSKFKECTVIHTENLSTDLRLIRFASDLEDVHFEPAYAIGIRVTERDYRNYSPFNFNKQAGTFDVIFHLHDTGSVGSSFANSLSVGDTTKILLPRGKRFFEPNAEIHFSIGDETSLGSSLSIKEAAEEIGGTFVCLHELEEPAALKELGLYGYHAPKNDIQSTMEVLEEFLQEEKQAIYNNEAVFYLTGNGNTMSVIRKFLKAKGVDGKCIRSQAYWIEGKKGL</sequence>
<dbReference type="InterPro" id="IPR017927">
    <property type="entry name" value="FAD-bd_FR_type"/>
</dbReference>
<dbReference type="PANTHER" id="PTHR30157">
    <property type="entry name" value="FERRIC REDUCTASE, NADPH-DEPENDENT"/>
    <property type="match status" value="1"/>
</dbReference>
<gene>
    <name evidence="2" type="ORF">IX38_22100</name>
</gene>
<dbReference type="RefSeq" id="WP_034707962.1">
    <property type="nucleotide sequence ID" value="NZ_JPRO01000034.1"/>
</dbReference>
<feature type="domain" description="FAD-binding FR-type" evidence="1">
    <location>
        <begin position="18"/>
        <end position="117"/>
    </location>
</feature>
<dbReference type="GO" id="GO:0016491">
    <property type="term" value="F:oxidoreductase activity"/>
    <property type="evidence" value="ECO:0007669"/>
    <property type="project" value="InterPro"/>
</dbReference>
<evidence type="ECO:0000313" key="3">
    <source>
        <dbReference type="Proteomes" id="UP000028703"/>
    </source>
</evidence>
<dbReference type="InterPro" id="IPR039374">
    <property type="entry name" value="SIP_fam"/>
</dbReference>
<dbReference type="InterPro" id="IPR017938">
    <property type="entry name" value="Riboflavin_synthase-like_b-brl"/>
</dbReference>
<proteinExistence type="predicted"/>
<comment type="caution">
    <text evidence="2">The sequence shown here is derived from an EMBL/GenBank/DDBJ whole genome shotgun (WGS) entry which is preliminary data.</text>
</comment>
<evidence type="ECO:0000313" key="2">
    <source>
        <dbReference type="EMBL" id="KFE96998.1"/>
    </source>
</evidence>
<dbReference type="Proteomes" id="UP000028703">
    <property type="component" value="Unassembled WGS sequence"/>
</dbReference>
<evidence type="ECO:0000259" key="1">
    <source>
        <dbReference type="PROSITE" id="PS51384"/>
    </source>
</evidence>
<dbReference type="Pfam" id="PF00970">
    <property type="entry name" value="FAD_binding_6"/>
    <property type="match status" value="1"/>
</dbReference>
<protein>
    <submittedName>
        <fullName evidence="2">Iron transporter</fullName>
    </submittedName>
</protein>
<accession>A0A085YXT5</accession>
<dbReference type="PROSITE" id="PS51384">
    <property type="entry name" value="FAD_FR"/>
    <property type="match status" value="1"/>
</dbReference>